<dbReference type="NCBIfam" id="TIGR01409">
    <property type="entry name" value="TAT_signal_seq"/>
    <property type="match status" value="1"/>
</dbReference>
<keyword evidence="9 19" id="KW-0479">Metal-binding</keyword>
<keyword evidence="8 19" id="KW-0004">4Fe-4S</keyword>
<feature type="binding site" evidence="19">
    <location>
        <position position="297"/>
    </location>
    <ligand>
        <name>[3Fe-4S] cluster</name>
        <dbReference type="ChEBI" id="CHEBI:21137"/>
    </ligand>
</feature>
<evidence type="ECO:0000256" key="11">
    <source>
        <dbReference type="ARBA" id="ARBA00022764"/>
    </source>
</evidence>
<dbReference type="AlphaFoldDB" id="A0A212KKW5"/>
<dbReference type="FunFam" id="4.10.480.10:FF:000002">
    <property type="entry name" value="Hydrogenase-1 small chain"/>
    <property type="match status" value="1"/>
</dbReference>
<organism evidence="22">
    <name type="scientific">uncultured Desulfovibrio sp</name>
    <dbReference type="NCBI Taxonomy" id="167968"/>
    <lineage>
        <taxon>Bacteria</taxon>
        <taxon>Pseudomonadati</taxon>
        <taxon>Thermodesulfobacteriota</taxon>
        <taxon>Desulfovibrionia</taxon>
        <taxon>Desulfovibrionales</taxon>
        <taxon>Desulfovibrionaceae</taxon>
        <taxon>Desulfovibrio</taxon>
        <taxon>environmental samples</taxon>
    </lineage>
</organism>
<dbReference type="EMBL" id="FLUP01000002">
    <property type="protein sequence ID" value="SBW12235.1"/>
    <property type="molecule type" value="Genomic_DNA"/>
</dbReference>
<keyword evidence="10" id="KW-0732">Signal</keyword>
<dbReference type="PRINTS" id="PR00614">
    <property type="entry name" value="NIHGNASESMLL"/>
</dbReference>
<dbReference type="EC" id="1.12.99.6" evidence="22"/>
<evidence type="ECO:0000313" key="22">
    <source>
        <dbReference type="EMBL" id="SBW12235.1"/>
    </source>
</evidence>
<dbReference type="GO" id="GO:0009055">
    <property type="term" value="F:electron transfer activity"/>
    <property type="evidence" value="ECO:0007669"/>
    <property type="project" value="TreeGrafter"/>
</dbReference>
<feature type="binding site" evidence="19">
    <location>
        <position position="275"/>
    </location>
    <ligand>
        <name>[3Fe-4S] cluster</name>
        <dbReference type="ChEBI" id="CHEBI:21137"/>
    </ligand>
</feature>
<evidence type="ECO:0000256" key="10">
    <source>
        <dbReference type="ARBA" id="ARBA00022729"/>
    </source>
</evidence>
<dbReference type="InterPro" id="IPR006137">
    <property type="entry name" value="NADH_UbQ_OxRdtase-like_20kDa"/>
</dbReference>
<evidence type="ECO:0000256" key="19">
    <source>
        <dbReference type="PIRSR" id="PIRSR000310-1"/>
    </source>
</evidence>
<dbReference type="GO" id="GO:0046872">
    <property type="term" value="F:metal ion binding"/>
    <property type="evidence" value="ECO:0007669"/>
    <property type="project" value="UniProtKB-KW"/>
</dbReference>
<evidence type="ECO:0000256" key="12">
    <source>
        <dbReference type="ARBA" id="ARBA00023002"/>
    </source>
</evidence>
<dbReference type="GO" id="GO:0051539">
    <property type="term" value="F:4 iron, 4 sulfur cluster binding"/>
    <property type="evidence" value="ECO:0007669"/>
    <property type="project" value="UniProtKB-KW"/>
</dbReference>
<dbReference type="InterPro" id="IPR001821">
    <property type="entry name" value="NiFe_hydrogenase_ssu"/>
</dbReference>
<dbReference type="Gene3D" id="3.40.50.700">
    <property type="entry name" value="NADH:ubiquinone oxidoreductase-like, 20kDa subunit"/>
    <property type="match status" value="1"/>
</dbReference>
<evidence type="ECO:0000256" key="16">
    <source>
        <dbReference type="ARBA" id="ARBA00023291"/>
    </source>
</evidence>
<feature type="binding site" evidence="19">
    <location>
        <position position="235"/>
    </location>
    <ligand>
        <name>[4Fe-4S] cluster</name>
        <dbReference type="ChEBI" id="CHEBI:49883"/>
        <label>2</label>
    </ligand>
</feature>
<dbReference type="InterPro" id="IPR006311">
    <property type="entry name" value="TAT_signal"/>
</dbReference>
<dbReference type="GO" id="GO:0044569">
    <property type="term" value="C:[Ni-Fe] hydrogenase complex"/>
    <property type="evidence" value="ECO:0007669"/>
    <property type="project" value="TreeGrafter"/>
</dbReference>
<evidence type="ECO:0000256" key="1">
    <source>
        <dbReference type="ARBA" id="ARBA00001927"/>
    </source>
</evidence>
<dbReference type="GO" id="GO:0005886">
    <property type="term" value="C:plasma membrane"/>
    <property type="evidence" value="ECO:0007669"/>
    <property type="project" value="UniProtKB-SubCell"/>
</dbReference>
<accession>A0A212KKW5</accession>
<evidence type="ECO:0000256" key="2">
    <source>
        <dbReference type="ARBA" id="ARBA00001966"/>
    </source>
</evidence>
<proteinExistence type="inferred from homology"/>
<dbReference type="PROSITE" id="PS51318">
    <property type="entry name" value="TAT"/>
    <property type="match status" value="1"/>
</dbReference>
<keyword evidence="13 19" id="KW-0408">Iron</keyword>
<evidence type="ECO:0000256" key="5">
    <source>
        <dbReference type="ARBA" id="ARBA00006605"/>
    </source>
</evidence>
<dbReference type="GO" id="GO:0009061">
    <property type="term" value="P:anaerobic respiration"/>
    <property type="evidence" value="ECO:0007669"/>
    <property type="project" value="TreeGrafter"/>
</dbReference>
<comment type="cofactor">
    <cofactor evidence="1">
        <name>[3Fe-4S] cluster</name>
        <dbReference type="ChEBI" id="CHEBI:21137"/>
    </cofactor>
</comment>
<evidence type="ECO:0000256" key="17">
    <source>
        <dbReference type="ARBA" id="ARBA00029307"/>
    </source>
</evidence>
<protein>
    <submittedName>
        <fullName evidence="22">Hydrogenase 1, small subunit</fullName>
        <ecNumber evidence="22">1.12.99.6</ecNumber>
    </submittedName>
</protein>
<dbReference type="InterPro" id="IPR027394">
    <property type="entry name" value="Cytochrome-c3_hydrogenase_C"/>
</dbReference>
<dbReference type="InterPro" id="IPR019546">
    <property type="entry name" value="TAT_signal_bac_arc"/>
</dbReference>
<dbReference type="Pfam" id="PF01058">
    <property type="entry name" value="Oxidored_q6"/>
    <property type="match status" value="1"/>
</dbReference>
<feature type="domain" description="Cytochrome-c3 hydrogenase C-terminal" evidence="21">
    <location>
        <begin position="227"/>
        <end position="308"/>
    </location>
</feature>
<keyword evidence="12 22" id="KW-0560">Oxidoreductase</keyword>
<evidence type="ECO:0000256" key="14">
    <source>
        <dbReference type="ARBA" id="ARBA00023014"/>
    </source>
</evidence>
<evidence type="ECO:0000256" key="15">
    <source>
        <dbReference type="ARBA" id="ARBA00023136"/>
    </source>
</evidence>
<keyword evidence="16 19" id="KW-0003">3Fe-4S</keyword>
<evidence type="ECO:0000256" key="18">
    <source>
        <dbReference type="ARBA" id="ARBA00048757"/>
    </source>
</evidence>
<dbReference type="GO" id="GO:0051538">
    <property type="term" value="F:3 iron, 4 sulfur cluster binding"/>
    <property type="evidence" value="ECO:0007669"/>
    <property type="project" value="UniProtKB-KW"/>
</dbReference>
<dbReference type="GO" id="GO:0033748">
    <property type="term" value="F:hydrogenase (acceptor) activity"/>
    <property type="evidence" value="ECO:0007669"/>
    <property type="project" value="UniProtKB-EC"/>
</dbReference>
<evidence type="ECO:0000256" key="13">
    <source>
        <dbReference type="ARBA" id="ARBA00023004"/>
    </source>
</evidence>
<dbReference type="GO" id="GO:0009375">
    <property type="term" value="C:ferredoxin hydrogenase complex"/>
    <property type="evidence" value="ECO:0007669"/>
    <property type="project" value="InterPro"/>
</dbReference>
<comment type="subunit">
    <text evidence="6">Heterodimer of a large and a small subunit.</text>
</comment>
<dbReference type="SUPFAM" id="SSF56770">
    <property type="entry name" value="HydA/Nqo6-like"/>
    <property type="match status" value="1"/>
</dbReference>
<evidence type="ECO:0000256" key="7">
    <source>
        <dbReference type="ARBA" id="ARBA00022475"/>
    </source>
</evidence>
<evidence type="ECO:0000259" key="20">
    <source>
        <dbReference type="Pfam" id="PF01058"/>
    </source>
</evidence>
<feature type="binding site" evidence="19">
    <location>
        <position position="62"/>
    </location>
    <ligand>
        <name>[4Fe-4S] cluster</name>
        <dbReference type="ChEBI" id="CHEBI:49883"/>
        <label>1</label>
    </ligand>
</feature>
<feature type="binding site" evidence="19">
    <location>
        <position position="232"/>
    </location>
    <ligand>
        <name>[4Fe-4S] cluster</name>
        <dbReference type="ChEBI" id="CHEBI:49883"/>
        <label>2</label>
    </ligand>
</feature>
<name>A0A212KKW5_9BACT</name>
<sequence length="366" mass="39417">MAHLETTEQALRNRGVSRRDFMKFCALTAVAMGLGPGADLAIAQALSTKPRVPVLWINGLSCSCCTESFLRTAHPLATDIVLSMITMDYQDTIMAAAGDQANAAYEEAIKKYRGQYILAVEGNVPLNGQGMYCIDAGKPFYEKLKEGVEHAKALVAWGTCASWGCVQAAHPNPTGATPLHKLFPNKPQIKVPGCPAIPEVMSSILTYIITYDRLPTLDSQGRPEMFYGKRVHDHCYRRAHFDAGEYVESWDDAGARAGLCLYKMGCKGPTTYNACPSTRWNNGVSFPIQSGHGCIGCSEQNFWDQGSFYDRITTIPHLGTNATAETVGVAAVAGVAAGVAVHGVASMVRHAGSKNTKNSSDTDSKN</sequence>
<comment type="catalytic activity">
    <reaction evidence="18">
        <text>H2 + A = AH2</text>
        <dbReference type="Rhea" id="RHEA:12116"/>
        <dbReference type="ChEBI" id="CHEBI:13193"/>
        <dbReference type="ChEBI" id="CHEBI:17499"/>
        <dbReference type="ChEBI" id="CHEBI:18276"/>
        <dbReference type="EC" id="1.12.99.6"/>
    </reaction>
</comment>
<evidence type="ECO:0000259" key="21">
    <source>
        <dbReference type="Pfam" id="PF14720"/>
    </source>
</evidence>
<evidence type="ECO:0000256" key="4">
    <source>
        <dbReference type="ARBA" id="ARBA00004418"/>
    </source>
</evidence>
<feature type="domain" description="NADH:ubiquinone oxidoreductase-like 20kDa subunit" evidence="20">
    <location>
        <begin position="62"/>
        <end position="207"/>
    </location>
</feature>
<evidence type="ECO:0000256" key="3">
    <source>
        <dbReference type="ARBA" id="ARBA00004236"/>
    </source>
</evidence>
<comment type="subcellular location">
    <subcellularLocation>
        <location evidence="3">Cell membrane</location>
    </subcellularLocation>
    <subcellularLocation>
        <location evidence="4">Periplasm</location>
    </subcellularLocation>
</comment>
<evidence type="ECO:0000256" key="9">
    <source>
        <dbReference type="ARBA" id="ARBA00022723"/>
    </source>
</evidence>
<feature type="binding site" evidence="19">
    <location>
        <position position="160"/>
    </location>
    <ligand>
        <name>[4Fe-4S] cluster</name>
        <dbReference type="ChEBI" id="CHEBI:49883"/>
        <label>1</label>
    </ligand>
</feature>
<dbReference type="InterPro" id="IPR037148">
    <property type="entry name" value="NiFe-Hase_small_C_sf"/>
</dbReference>
<gene>
    <name evidence="22" type="primary">hyaA</name>
    <name evidence="22" type="ORF">KM92DES2_20394</name>
</gene>
<reference evidence="22" key="1">
    <citation type="submission" date="2016-04" db="EMBL/GenBank/DDBJ databases">
        <authorList>
            <person name="Evans L.H."/>
            <person name="Alamgir A."/>
            <person name="Owens N."/>
            <person name="Weber N.D."/>
            <person name="Virtaneva K."/>
            <person name="Barbian K."/>
            <person name="Babar A."/>
            <person name="Rosenke K."/>
        </authorList>
    </citation>
    <scope>NUCLEOTIDE SEQUENCE</scope>
    <source>
        <strain evidence="22">92-2</strain>
    </source>
</reference>
<dbReference type="GO" id="GO:0042597">
    <property type="term" value="C:periplasmic space"/>
    <property type="evidence" value="ECO:0007669"/>
    <property type="project" value="UniProtKB-SubCell"/>
</dbReference>
<dbReference type="Pfam" id="PF14720">
    <property type="entry name" value="NiFe_hyd_SSU_C"/>
    <property type="match status" value="1"/>
</dbReference>
<dbReference type="PANTHER" id="PTHR30013">
    <property type="entry name" value="NIFE / NIFESE HYDROGENASE SMALL SUBUNIT FAMILY MEMBER"/>
    <property type="match status" value="1"/>
</dbReference>
<evidence type="ECO:0000256" key="8">
    <source>
        <dbReference type="ARBA" id="ARBA00022485"/>
    </source>
</evidence>
<comment type="catalytic activity">
    <reaction evidence="17">
        <text>2 Fe(III)-[cytochrome c3] + H2 = 2 Fe(II)-[cytochrome c3] + 2 H(+)</text>
        <dbReference type="Rhea" id="RHEA:20625"/>
        <dbReference type="Rhea" id="RHEA-COMP:11576"/>
        <dbReference type="Rhea" id="RHEA-COMP:11577"/>
        <dbReference type="ChEBI" id="CHEBI:15378"/>
        <dbReference type="ChEBI" id="CHEBI:18276"/>
        <dbReference type="ChEBI" id="CHEBI:29033"/>
        <dbReference type="ChEBI" id="CHEBI:29034"/>
        <dbReference type="EC" id="1.12.2.1"/>
    </reaction>
</comment>
<dbReference type="NCBIfam" id="TIGR00391">
    <property type="entry name" value="hydA"/>
    <property type="match status" value="1"/>
</dbReference>
<dbReference type="PIRSF" id="PIRSF000310">
    <property type="entry name" value="NiFe_hyd_ssu"/>
    <property type="match status" value="1"/>
</dbReference>
<keyword evidence="14 19" id="KW-0411">Iron-sulfur</keyword>
<keyword evidence="15" id="KW-0472">Membrane</keyword>
<feature type="binding site" evidence="19">
    <location>
        <position position="266"/>
    </location>
    <ligand>
        <name>[4Fe-4S] cluster</name>
        <dbReference type="ChEBI" id="CHEBI:49883"/>
        <label>2</label>
    </ligand>
</feature>
<feature type="binding site" evidence="19">
    <location>
        <position position="294"/>
    </location>
    <ligand>
        <name>[3Fe-4S] cluster</name>
        <dbReference type="ChEBI" id="CHEBI:21137"/>
    </ligand>
</feature>
<dbReference type="GO" id="GO:0047806">
    <property type="term" value="F:cytochrome-c3 hydrogenase activity"/>
    <property type="evidence" value="ECO:0007669"/>
    <property type="project" value="UniProtKB-EC"/>
</dbReference>
<feature type="binding site" evidence="19">
    <location>
        <position position="65"/>
    </location>
    <ligand>
        <name>[4Fe-4S] cluster</name>
        <dbReference type="ChEBI" id="CHEBI:49883"/>
        <label>1</label>
    </ligand>
</feature>
<feature type="binding site" evidence="19">
    <location>
        <position position="260"/>
    </location>
    <ligand>
        <name>[4Fe-4S] cluster</name>
        <dbReference type="ChEBI" id="CHEBI:49883"/>
        <label>2</label>
    </ligand>
</feature>
<keyword evidence="11" id="KW-0574">Periplasm</keyword>
<evidence type="ECO:0000256" key="6">
    <source>
        <dbReference type="ARBA" id="ARBA00011771"/>
    </source>
</evidence>
<comment type="similarity">
    <text evidence="5">Belongs to the [NiFe]/[NiFeSe] hydrogenase small subunit family.</text>
</comment>
<dbReference type="GO" id="GO:0008901">
    <property type="term" value="F:ferredoxin hydrogenase activity"/>
    <property type="evidence" value="ECO:0007669"/>
    <property type="project" value="InterPro"/>
</dbReference>
<dbReference type="RefSeq" id="WP_275161332.1">
    <property type="nucleotide sequence ID" value="NZ_LT598928.1"/>
</dbReference>
<keyword evidence="7" id="KW-1003">Cell membrane</keyword>
<feature type="binding site" evidence="19">
    <location>
        <position position="194"/>
    </location>
    <ligand>
        <name>[4Fe-4S] cluster</name>
        <dbReference type="ChEBI" id="CHEBI:49883"/>
        <label>1</label>
    </ligand>
</feature>
<dbReference type="InterPro" id="IPR037024">
    <property type="entry name" value="NiFe_Hase_small_N_sf"/>
</dbReference>
<dbReference type="Gene3D" id="4.10.480.10">
    <property type="entry name" value="Cytochrome-c3 hydrogenase, C-terminal domain"/>
    <property type="match status" value="1"/>
</dbReference>
<dbReference type="PANTHER" id="PTHR30013:SF6">
    <property type="entry name" value="HYDROGENASE-1 SMALL CHAIN"/>
    <property type="match status" value="1"/>
</dbReference>
<comment type="cofactor">
    <cofactor evidence="2">
        <name>[4Fe-4S] cluster</name>
        <dbReference type="ChEBI" id="CHEBI:49883"/>
    </cofactor>
</comment>